<sequence length="155" mass="18727">MIGLISSILIFNYAAIKLNKRLSKNEAFHIYVFTIAFQALFDTFVDIKYTGYWYFTKAVDWVSLLYMIFLVSPVNVIFINYFPVHKSFSKKVLNLILWNFLCFLYELISLLPEPWGYFHYGWWEWYYSLLLNPVLLLILITYYHFFVKLDFKKST</sequence>
<feature type="transmembrane region" description="Helical" evidence="1">
    <location>
        <begin position="64"/>
        <end position="83"/>
    </location>
</feature>
<keyword evidence="1" id="KW-0812">Transmembrane</keyword>
<keyword evidence="1" id="KW-1133">Transmembrane helix</keyword>
<accession>A0A3S3SNP0</accession>
<keyword evidence="3" id="KW-1185">Reference proteome</keyword>
<dbReference type="EMBL" id="RZTZ01000001">
    <property type="protein sequence ID" value="RVT67647.1"/>
    <property type="molecule type" value="Genomic_DNA"/>
</dbReference>
<name>A0A3S3SNP0_9BACI</name>
<keyword evidence="1" id="KW-0472">Membrane</keyword>
<dbReference type="Proteomes" id="UP000288024">
    <property type="component" value="Unassembled WGS sequence"/>
</dbReference>
<dbReference type="RefSeq" id="WP_127736163.1">
    <property type="nucleotide sequence ID" value="NZ_RZTZ01000001.1"/>
</dbReference>
<gene>
    <name evidence="2" type="ORF">EM808_04005</name>
</gene>
<evidence type="ECO:0000256" key="1">
    <source>
        <dbReference type="SAM" id="Phobius"/>
    </source>
</evidence>
<dbReference type="AlphaFoldDB" id="A0A3S3SNP0"/>
<feature type="transmembrane region" description="Helical" evidence="1">
    <location>
        <begin position="27"/>
        <end position="44"/>
    </location>
</feature>
<organism evidence="2 3">
    <name type="scientific">Niallia taxi</name>
    <dbReference type="NCBI Taxonomy" id="2499688"/>
    <lineage>
        <taxon>Bacteria</taxon>
        <taxon>Bacillati</taxon>
        <taxon>Bacillota</taxon>
        <taxon>Bacilli</taxon>
        <taxon>Bacillales</taxon>
        <taxon>Bacillaceae</taxon>
        <taxon>Niallia</taxon>
    </lineage>
</organism>
<feature type="transmembrane region" description="Helical" evidence="1">
    <location>
        <begin position="95"/>
        <end position="113"/>
    </location>
</feature>
<evidence type="ECO:0000313" key="2">
    <source>
        <dbReference type="EMBL" id="RVT67647.1"/>
    </source>
</evidence>
<reference evidence="2 3" key="1">
    <citation type="submission" date="2019-01" db="EMBL/GenBank/DDBJ databases">
        <title>Bacillus sp. M5HDSG1-1, whole genome shotgun sequence.</title>
        <authorList>
            <person name="Tuo L."/>
        </authorList>
    </citation>
    <scope>NUCLEOTIDE SEQUENCE [LARGE SCALE GENOMIC DNA]</scope>
    <source>
        <strain evidence="2 3">M5HDSG1-1</strain>
    </source>
</reference>
<evidence type="ECO:0000313" key="3">
    <source>
        <dbReference type="Proteomes" id="UP000288024"/>
    </source>
</evidence>
<comment type="caution">
    <text evidence="2">The sequence shown here is derived from an EMBL/GenBank/DDBJ whole genome shotgun (WGS) entry which is preliminary data.</text>
</comment>
<feature type="transmembrane region" description="Helical" evidence="1">
    <location>
        <begin position="125"/>
        <end position="145"/>
    </location>
</feature>
<protein>
    <submittedName>
        <fullName evidence="2">Uncharacterized protein</fullName>
    </submittedName>
</protein>
<proteinExistence type="predicted"/>